<evidence type="ECO:0008006" key="4">
    <source>
        <dbReference type="Google" id="ProtNLM"/>
    </source>
</evidence>
<keyword evidence="3" id="KW-1185">Reference proteome</keyword>
<name>A0AAV9TYT5_9PEZI</name>
<dbReference type="EMBL" id="JAVHNQ010000016">
    <property type="protein sequence ID" value="KAK6331252.1"/>
    <property type="molecule type" value="Genomic_DNA"/>
</dbReference>
<protein>
    <recommendedName>
        <fullName evidence="4">F-box domain-containing protein</fullName>
    </recommendedName>
</protein>
<dbReference type="AlphaFoldDB" id="A0AAV9TYT5"/>
<evidence type="ECO:0000313" key="3">
    <source>
        <dbReference type="Proteomes" id="UP001375240"/>
    </source>
</evidence>
<feature type="region of interest" description="Disordered" evidence="1">
    <location>
        <begin position="195"/>
        <end position="220"/>
    </location>
</feature>
<reference evidence="2 3" key="1">
    <citation type="submission" date="2019-10" db="EMBL/GenBank/DDBJ databases">
        <authorList>
            <person name="Palmer J.M."/>
        </authorList>
    </citation>
    <scope>NUCLEOTIDE SEQUENCE [LARGE SCALE GENOMIC DNA]</scope>
    <source>
        <strain evidence="2 3">TWF696</strain>
    </source>
</reference>
<gene>
    <name evidence="2" type="ORF">TWF696_003312</name>
</gene>
<accession>A0AAV9TYT5</accession>
<dbReference type="SUPFAM" id="SSF81383">
    <property type="entry name" value="F-box domain"/>
    <property type="match status" value="1"/>
</dbReference>
<proteinExistence type="predicted"/>
<organism evidence="2 3">
    <name type="scientific">Orbilia brochopaga</name>
    <dbReference type="NCBI Taxonomy" id="3140254"/>
    <lineage>
        <taxon>Eukaryota</taxon>
        <taxon>Fungi</taxon>
        <taxon>Dikarya</taxon>
        <taxon>Ascomycota</taxon>
        <taxon>Pezizomycotina</taxon>
        <taxon>Orbiliomycetes</taxon>
        <taxon>Orbiliales</taxon>
        <taxon>Orbiliaceae</taxon>
        <taxon>Orbilia</taxon>
    </lineage>
</organism>
<dbReference type="InterPro" id="IPR036047">
    <property type="entry name" value="F-box-like_dom_sf"/>
</dbReference>
<comment type="caution">
    <text evidence="2">The sequence shown here is derived from an EMBL/GenBank/DDBJ whole genome shotgun (WGS) entry which is preliminary data.</text>
</comment>
<sequence>MGLLTDAHRPGASSVQKTRPAVKLIDFPPELILHILSNVHWSDYYTICGTSKGLRALATIPGSLSASRYGYLFPVPPNTVLPRQTDRPFEVHRLFSCASSRDGKPYYRISIPAAAAGFTQARSTKTISLATSPFRNDPFSHPECHKTVVSWVYVDSVKAIDEDDLIDTIEQHARLLVPHRGALYVNNLIVGTGTGRADDGSQGHDSTVPMDQTDEAGDGDGAHQLPYITVMDVFDAFDRDHPYLRERRGGRVTIVGFQHVFHPSAGTWGGSHFEVRWMWIADQR</sequence>
<dbReference type="Proteomes" id="UP001375240">
    <property type="component" value="Unassembled WGS sequence"/>
</dbReference>
<dbReference type="CDD" id="cd09917">
    <property type="entry name" value="F-box_SF"/>
    <property type="match status" value="1"/>
</dbReference>
<evidence type="ECO:0000256" key="1">
    <source>
        <dbReference type="SAM" id="MobiDB-lite"/>
    </source>
</evidence>
<evidence type="ECO:0000313" key="2">
    <source>
        <dbReference type="EMBL" id="KAK6331252.1"/>
    </source>
</evidence>